<gene>
    <name evidence="1" type="ORF">LCGC14_0742400</name>
</gene>
<reference evidence="1" key="1">
    <citation type="journal article" date="2015" name="Nature">
        <title>Complex archaea that bridge the gap between prokaryotes and eukaryotes.</title>
        <authorList>
            <person name="Spang A."/>
            <person name="Saw J.H."/>
            <person name="Jorgensen S.L."/>
            <person name="Zaremba-Niedzwiedzka K."/>
            <person name="Martijn J."/>
            <person name="Lind A.E."/>
            <person name="van Eijk R."/>
            <person name="Schleper C."/>
            <person name="Guy L."/>
            <person name="Ettema T.J."/>
        </authorList>
    </citation>
    <scope>NUCLEOTIDE SEQUENCE</scope>
</reference>
<proteinExistence type="predicted"/>
<comment type="caution">
    <text evidence="1">The sequence shown here is derived from an EMBL/GenBank/DDBJ whole genome shotgun (WGS) entry which is preliminary data.</text>
</comment>
<evidence type="ECO:0000313" key="1">
    <source>
        <dbReference type="EMBL" id="KKN39547.1"/>
    </source>
</evidence>
<accession>A0A0F9QRE0</accession>
<protein>
    <submittedName>
        <fullName evidence="1">Uncharacterized protein</fullName>
    </submittedName>
</protein>
<sequence length="71" mass="8260">MSKTKELINKCQNEDCEGHGRFCDYIKDGYATECCICGEYEPHQRCADQISDMIDNAYDNYKDQKLRGLKL</sequence>
<dbReference type="AlphaFoldDB" id="A0A0F9QRE0"/>
<organism evidence="1">
    <name type="scientific">marine sediment metagenome</name>
    <dbReference type="NCBI Taxonomy" id="412755"/>
    <lineage>
        <taxon>unclassified sequences</taxon>
        <taxon>metagenomes</taxon>
        <taxon>ecological metagenomes</taxon>
    </lineage>
</organism>
<dbReference type="EMBL" id="LAZR01001757">
    <property type="protein sequence ID" value="KKN39547.1"/>
    <property type="molecule type" value="Genomic_DNA"/>
</dbReference>
<name>A0A0F9QRE0_9ZZZZ</name>